<dbReference type="InterPro" id="IPR004692">
    <property type="entry name" value="SecG"/>
</dbReference>
<sequence>MHILSIVLWVLLLLTSVLIVALVLVHRGGGGGITDVFGGGIASGIQSSAVGERNLSRITWGVAVVWGMSIVLIGLIQKYAG</sequence>
<dbReference type="Proteomes" id="UP000547973">
    <property type="component" value="Unassembled WGS sequence"/>
</dbReference>
<dbReference type="EMBL" id="JACBZO010000001">
    <property type="protein sequence ID" value="NYI41526.1"/>
    <property type="molecule type" value="Genomic_DNA"/>
</dbReference>
<evidence type="ECO:0000313" key="11">
    <source>
        <dbReference type="EMBL" id="NYI41526.1"/>
    </source>
</evidence>
<reference evidence="11 12" key="1">
    <citation type="submission" date="2020-07" db="EMBL/GenBank/DDBJ databases">
        <title>Sequencing the genomes of 1000 actinobacteria strains.</title>
        <authorList>
            <person name="Klenk H.-P."/>
        </authorList>
    </citation>
    <scope>NUCLEOTIDE SEQUENCE [LARGE SCALE GENOMIC DNA]</scope>
    <source>
        <strain evidence="11 12">DSM 19970</strain>
    </source>
</reference>
<dbReference type="GO" id="GO:0005886">
    <property type="term" value="C:plasma membrane"/>
    <property type="evidence" value="ECO:0007669"/>
    <property type="project" value="UniProtKB-SubCell"/>
</dbReference>
<evidence type="ECO:0000256" key="4">
    <source>
        <dbReference type="ARBA" id="ARBA00022692"/>
    </source>
</evidence>
<evidence type="ECO:0000256" key="9">
    <source>
        <dbReference type="ARBA" id="ARBA00025182"/>
    </source>
</evidence>
<accession>A0A7Y9ZAC4</accession>
<name>A0A7Y9ZAC4_9MICO</name>
<evidence type="ECO:0000313" key="12">
    <source>
        <dbReference type="Proteomes" id="UP000547973"/>
    </source>
</evidence>
<keyword evidence="7 10" id="KW-0811">Translocation</keyword>
<evidence type="ECO:0000256" key="3">
    <source>
        <dbReference type="ARBA" id="ARBA00022448"/>
    </source>
</evidence>
<evidence type="ECO:0000256" key="1">
    <source>
        <dbReference type="ARBA" id="ARBA00004141"/>
    </source>
</evidence>
<dbReference type="AlphaFoldDB" id="A0A7Y9ZAC4"/>
<keyword evidence="3 10" id="KW-0813">Transport</keyword>
<protein>
    <recommendedName>
        <fullName evidence="10">Protein-export membrane protein SecG</fullName>
    </recommendedName>
</protein>
<evidence type="ECO:0000256" key="7">
    <source>
        <dbReference type="ARBA" id="ARBA00023010"/>
    </source>
</evidence>
<comment type="caution">
    <text evidence="11">The sequence shown here is derived from an EMBL/GenBank/DDBJ whole genome shotgun (WGS) entry which is preliminary data.</text>
</comment>
<evidence type="ECO:0000256" key="10">
    <source>
        <dbReference type="RuleBase" id="RU365087"/>
    </source>
</evidence>
<keyword evidence="10" id="KW-1003">Cell membrane</keyword>
<proteinExistence type="inferred from homology"/>
<keyword evidence="6 10" id="KW-1133">Transmembrane helix</keyword>
<dbReference type="PRINTS" id="PR01651">
    <property type="entry name" value="SECGEXPORT"/>
</dbReference>
<dbReference type="GO" id="GO:0015450">
    <property type="term" value="F:protein-transporting ATPase activity"/>
    <property type="evidence" value="ECO:0007669"/>
    <property type="project" value="UniProtKB-UniRule"/>
</dbReference>
<evidence type="ECO:0000256" key="6">
    <source>
        <dbReference type="ARBA" id="ARBA00022989"/>
    </source>
</evidence>
<dbReference type="RefSeq" id="WP_179397905.1">
    <property type="nucleotide sequence ID" value="NZ_JACBZO010000001.1"/>
</dbReference>
<comment type="subcellular location">
    <subcellularLocation>
        <location evidence="10">Cell membrane</location>
        <topology evidence="10">Multi-pass membrane protein</topology>
    </subcellularLocation>
    <subcellularLocation>
        <location evidence="1">Membrane</location>
        <topology evidence="1">Multi-pass membrane protein</topology>
    </subcellularLocation>
</comment>
<evidence type="ECO:0000256" key="8">
    <source>
        <dbReference type="ARBA" id="ARBA00023136"/>
    </source>
</evidence>
<dbReference type="GO" id="GO:0009306">
    <property type="term" value="P:protein secretion"/>
    <property type="evidence" value="ECO:0007669"/>
    <property type="project" value="UniProtKB-UniRule"/>
</dbReference>
<dbReference type="NCBIfam" id="TIGR00810">
    <property type="entry name" value="secG"/>
    <property type="match status" value="1"/>
</dbReference>
<comment type="function">
    <text evidence="9 10">Involved in protein export. Participates in an early event of protein translocation.</text>
</comment>
<organism evidence="11 12">
    <name type="scientific">Demequina lutea</name>
    <dbReference type="NCBI Taxonomy" id="431489"/>
    <lineage>
        <taxon>Bacteria</taxon>
        <taxon>Bacillati</taxon>
        <taxon>Actinomycetota</taxon>
        <taxon>Actinomycetes</taxon>
        <taxon>Micrococcales</taxon>
        <taxon>Demequinaceae</taxon>
        <taxon>Demequina</taxon>
    </lineage>
</organism>
<keyword evidence="4 10" id="KW-0812">Transmembrane</keyword>
<keyword evidence="8 10" id="KW-0472">Membrane</keyword>
<comment type="similarity">
    <text evidence="2 10">Belongs to the SecG family.</text>
</comment>
<gene>
    <name evidence="11" type="ORF">BKA03_001645</name>
</gene>
<evidence type="ECO:0000256" key="5">
    <source>
        <dbReference type="ARBA" id="ARBA00022927"/>
    </source>
</evidence>
<keyword evidence="5 10" id="KW-0653">Protein transport</keyword>
<keyword evidence="12" id="KW-1185">Reference proteome</keyword>
<dbReference type="Pfam" id="PF03840">
    <property type="entry name" value="SecG"/>
    <property type="match status" value="1"/>
</dbReference>
<feature type="transmembrane region" description="Helical" evidence="10">
    <location>
        <begin position="6"/>
        <end position="25"/>
    </location>
</feature>
<evidence type="ECO:0000256" key="2">
    <source>
        <dbReference type="ARBA" id="ARBA00008445"/>
    </source>
</evidence>
<feature type="transmembrane region" description="Helical" evidence="10">
    <location>
        <begin position="58"/>
        <end position="76"/>
    </location>
</feature>